<evidence type="ECO:0000313" key="8">
    <source>
        <dbReference type="Proteomes" id="UP001576780"/>
    </source>
</evidence>
<dbReference type="Proteomes" id="UP001576780">
    <property type="component" value="Unassembled WGS sequence"/>
</dbReference>
<dbReference type="PANTHER" id="PTHR24960:SF79">
    <property type="entry name" value="PHOTOSYSTEM I IRON-SULFUR CENTER"/>
    <property type="match status" value="1"/>
</dbReference>
<dbReference type="SUPFAM" id="SSF54862">
    <property type="entry name" value="4Fe-4S ferredoxins"/>
    <property type="match status" value="1"/>
</dbReference>
<dbReference type="EMBL" id="JBHFNT010000048">
    <property type="protein sequence ID" value="MFB2833964.1"/>
    <property type="molecule type" value="Genomic_DNA"/>
</dbReference>
<organism evidence="7 8">
    <name type="scientific">Floridaenema evergladense BLCC-F167</name>
    <dbReference type="NCBI Taxonomy" id="3153639"/>
    <lineage>
        <taxon>Bacteria</taxon>
        <taxon>Bacillati</taxon>
        <taxon>Cyanobacteriota</taxon>
        <taxon>Cyanophyceae</taxon>
        <taxon>Oscillatoriophycideae</taxon>
        <taxon>Aerosakkonematales</taxon>
        <taxon>Aerosakkonemataceae</taxon>
        <taxon>Floridanema</taxon>
        <taxon>Floridanema evergladense</taxon>
    </lineage>
</organism>
<comment type="caution">
    <text evidence="7">The sequence shown here is derived from an EMBL/GenBank/DDBJ whole genome shotgun (WGS) entry which is preliminary data.</text>
</comment>
<dbReference type="Gene3D" id="3.30.70.20">
    <property type="match status" value="1"/>
</dbReference>
<comment type="cofactor">
    <cofactor evidence="1">
        <name>[4Fe-4S] cluster</name>
        <dbReference type="ChEBI" id="CHEBI:49883"/>
    </cofactor>
</comment>
<dbReference type="PROSITE" id="PS00198">
    <property type="entry name" value="4FE4S_FER_1"/>
    <property type="match status" value="1"/>
</dbReference>
<keyword evidence="2" id="KW-0004">4Fe-4S</keyword>
<keyword evidence="5" id="KW-0411">Iron-sulfur</keyword>
<proteinExistence type="predicted"/>
<feature type="domain" description="4Fe-4S ferredoxin-type" evidence="6">
    <location>
        <begin position="98"/>
        <end position="129"/>
    </location>
</feature>
<reference evidence="7 8" key="1">
    <citation type="submission" date="2024-09" db="EMBL/GenBank/DDBJ databases">
        <title>Floridaenema gen nov. (Aerosakkonemataceae, Aerosakkonematales ord. nov., Cyanobacteria) from benthic tropical and subtropical fresh waters, with the description of four new species.</title>
        <authorList>
            <person name="Moretto J.A."/>
            <person name="Berthold D.E."/>
            <person name="Lefler F.W."/>
            <person name="Huang I.-S."/>
            <person name="Laughinghouse H. IV."/>
        </authorList>
    </citation>
    <scope>NUCLEOTIDE SEQUENCE [LARGE SCALE GENOMIC DNA]</scope>
    <source>
        <strain evidence="7 8">BLCC-F167</strain>
    </source>
</reference>
<accession>A0ABV4WFX0</accession>
<dbReference type="PROSITE" id="PS51379">
    <property type="entry name" value="4FE4S_FER_2"/>
    <property type="match status" value="2"/>
</dbReference>
<evidence type="ECO:0000256" key="3">
    <source>
        <dbReference type="ARBA" id="ARBA00022723"/>
    </source>
</evidence>
<evidence type="ECO:0000256" key="4">
    <source>
        <dbReference type="ARBA" id="ARBA00023004"/>
    </source>
</evidence>
<dbReference type="NCBIfam" id="NF045992">
    <property type="entry name" value="CircClkLdpA"/>
    <property type="match status" value="1"/>
</dbReference>
<dbReference type="Pfam" id="PF25160">
    <property type="entry name" value="LdpA_Fe-S-bd"/>
    <property type="match status" value="1"/>
</dbReference>
<evidence type="ECO:0000259" key="6">
    <source>
        <dbReference type="PROSITE" id="PS51379"/>
    </source>
</evidence>
<dbReference type="Pfam" id="PF12617">
    <property type="entry name" value="LdpA_C"/>
    <property type="match status" value="1"/>
</dbReference>
<gene>
    <name evidence="7" type="primary">ldpA</name>
    <name evidence="7" type="ORF">ACE1CA_05475</name>
</gene>
<keyword evidence="8" id="KW-1185">Reference proteome</keyword>
<evidence type="ECO:0000256" key="5">
    <source>
        <dbReference type="ARBA" id="ARBA00023014"/>
    </source>
</evidence>
<evidence type="ECO:0000256" key="2">
    <source>
        <dbReference type="ARBA" id="ARBA00022485"/>
    </source>
</evidence>
<keyword evidence="4" id="KW-0408">Iron</keyword>
<dbReference type="PANTHER" id="PTHR24960">
    <property type="entry name" value="PHOTOSYSTEM I IRON-SULFUR CENTER-RELATED"/>
    <property type="match status" value="1"/>
</dbReference>
<feature type="domain" description="4Fe-4S ferredoxin-type" evidence="6">
    <location>
        <begin position="133"/>
        <end position="161"/>
    </location>
</feature>
<sequence>MTNNSSPLHSLREGHWFKLICGASFQHLPAVRNLTLVYTLAGADCIDVAADPAVIAAAKEALETAVIFGEEAQRRGFGFQGLPLLMVSLNDGEDPHFRKAEFDANECPTQCPRPCESICPAQAIVFDRLNNNFSGVVDQLCYGCGRCIPVCPSNLIFTRAYVSTPEAVAPLVLQTFVDAVEIHTQVGRLADFQRLWRAIAPWLNQLKVIAISCPDGEGLINYLWSLYDLIKPLPCELIWQTDGRPMSGDIGAGTTHAAIKLGQKVLAAGLPGYVQLAGGTNNHTVTKLKAVDLLNCKSGDEATILLENPTPQYSPKTETQNYIAGIAYGSFARVLLSPILDRLETAGAKTNSSSASLILPQPRVNLEELPELLWQAVALADSLVSQIKSPRKTRLTTNEIEV</sequence>
<dbReference type="InterPro" id="IPR057431">
    <property type="entry name" value="LdpA_Fe-S-bd"/>
</dbReference>
<dbReference type="RefSeq" id="WP_413276409.1">
    <property type="nucleotide sequence ID" value="NZ_JBHFNT010000048.1"/>
</dbReference>
<dbReference type="InterPro" id="IPR050157">
    <property type="entry name" value="PSI_iron-sulfur_center"/>
</dbReference>
<protein>
    <submittedName>
        <fullName evidence="7">Circadian clock protein LdpA</fullName>
    </submittedName>
</protein>
<evidence type="ECO:0000313" key="7">
    <source>
        <dbReference type="EMBL" id="MFB2833964.1"/>
    </source>
</evidence>
<dbReference type="InterPro" id="IPR017896">
    <property type="entry name" value="4Fe4S_Fe-S-bd"/>
</dbReference>
<dbReference type="InterPro" id="IPR021039">
    <property type="entry name" value="Fe-S-bd_prot_LdpA_C"/>
</dbReference>
<dbReference type="InterPro" id="IPR017900">
    <property type="entry name" value="4Fe4S_Fe_S_CS"/>
</dbReference>
<evidence type="ECO:0000256" key="1">
    <source>
        <dbReference type="ARBA" id="ARBA00001966"/>
    </source>
</evidence>
<name>A0ABV4WFX0_9CYAN</name>
<keyword evidence="3" id="KW-0479">Metal-binding</keyword>